<keyword evidence="8" id="KW-0411">Iron-sulfur</keyword>
<evidence type="ECO:0000256" key="5">
    <source>
        <dbReference type="ARBA" id="ARBA00022827"/>
    </source>
</evidence>
<dbReference type="Gene3D" id="2.40.30.10">
    <property type="entry name" value="Translation factors"/>
    <property type="match status" value="1"/>
</dbReference>
<dbReference type="InterPro" id="IPR017927">
    <property type="entry name" value="FAD-bd_FR_type"/>
</dbReference>
<keyword evidence="2" id="KW-0285">Flavoprotein</keyword>
<evidence type="ECO:0000256" key="8">
    <source>
        <dbReference type="ARBA" id="ARBA00023014"/>
    </source>
</evidence>
<dbReference type="SUPFAM" id="SSF52343">
    <property type="entry name" value="Ferredoxin reductase-like, C-terminal NADP-linked domain"/>
    <property type="match status" value="1"/>
</dbReference>
<organism evidence="12 13">
    <name type="scientific">Mycobacteroides chelonae</name>
    <name type="common">Mycobacterium chelonae</name>
    <dbReference type="NCBI Taxonomy" id="1774"/>
    <lineage>
        <taxon>Bacteria</taxon>
        <taxon>Bacillati</taxon>
        <taxon>Actinomycetota</taxon>
        <taxon>Actinomycetes</taxon>
        <taxon>Mycobacteriales</taxon>
        <taxon>Mycobacteriaceae</taxon>
        <taxon>Mycobacteroides</taxon>
    </lineage>
</organism>
<dbReference type="InterPro" id="IPR039261">
    <property type="entry name" value="FNR_nucleotide-bd"/>
</dbReference>
<dbReference type="PROSITE" id="PS51085">
    <property type="entry name" value="2FE2S_FER_2"/>
    <property type="match status" value="1"/>
</dbReference>
<feature type="domain" description="2Fe-2S ferredoxin-type" evidence="10">
    <location>
        <begin position="277"/>
        <end position="366"/>
    </location>
</feature>
<dbReference type="InterPro" id="IPR036010">
    <property type="entry name" value="2Fe-2S_ferredoxin-like_sf"/>
</dbReference>
<dbReference type="Pfam" id="PF00970">
    <property type="entry name" value="FAD_binding_6"/>
    <property type="match status" value="1"/>
</dbReference>
<dbReference type="Gene3D" id="3.40.50.80">
    <property type="entry name" value="Nucleotide-binding domain of ferredoxin-NADP reductase (FNR) module"/>
    <property type="match status" value="1"/>
</dbReference>
<dbReference type="AlphaFoldDB" id="A0AB73U871"/>
<gene>
    <name evidence="12" type="ORF">FJK96_23215</name>
</gene>
<accession>A0AB73U871</accession>
<feature type="region of interest" description="Disordered" evidence="9">
    <location>
        <begin position="1"/>
        <end position="20"/>
    </location>
</feature>
<dbReference type="CDD" id="cd06214">
    <property type="entry name" value="PA_degradation_oxidoreductase_like"/>
    <property type="match status" value="1"/>
</dbReference>
<feature type="domain" description="FAD-binding FR-type" evidence="11">
    <location>
        <begin position="24"/>
        <end position="129"/>
    </location>
</feature>
<dbReference type="InterPro" id="IPR012675">
    <property type="entry name" value="Beta-grasp_dom_sf"/>
</dbReference>
<dbReference type="InterPro" id="IPR008333">
    <property type="entry name" value="Cbr1-like_FAD-bd_dom"/>
</dbReference>
<evidence type="ECO:0000256" key="7">
    <source>
        <dbReference type="ARBA" id="ARBA00023004"/>
    </source>
</evidence>
<comment type="cofactor">
    <cofactor evidence="1">
        <name>FAD</name>
        <dbReference type="ChEBI" id="CHEBI:57692"/>
    </cofactor>
</comment>
<dbReference type="PROSITE" id="PS51384">
    <property type="entry name" value="FAD_FR"/>
    <property type="match status" value="1"/>
</dbReference>
<feature type="compositionally biased region" description="Polar residues" evidence="9">
    <location>
        <begin position="7"/>
        <end position="20"/>
    </location>
</feature>
<dbReference type="Proteomes" id="UP000317728">
    <property type="component" value="Chromosome"/>
</dbReference>
<dbReference type="InterPro" id="IPR006058">
    <property type="entry name" value="2Fe2S_fd_BS"/>
</dbReference>
<protein>
    <submittedName>
        <fullName evidence="12">Ferredoxin--NADP reductase</fullName>
    </submittedName>
</protein>
<dbReference type="CDD" id="cd00207">
    <property type="entry name" value="fer2"/>
    <property type="match status" value="1"/>
</dbReference>
<dbReference type="GO" id="GO:0046872">
    <property type="term" value="F:metal ion binding"/>
    <property type="evidence" value="ECO:0007669"/>
    <property type="project" value="UniProtKB-KW"/>
</dbReference>
<keyword evidence="3" id="KW-0001">2Fe-2S</keyword>
<dbReference type="InterPro" id="IPR017938">
    <property type="entry name" value="Riboflavin_synthase-like_b-brl"/>
</dbReference>
<reference evidence="12 13" key="1">
    <citation type="submission" date="2019-06" db="EMBL/GenBank/DDBJ databases">
        <title>Whole geneome sequnce of Mycobacteroides chelonae M77 isolated from bovine milk from Meghalaya, India.</title>
        <authorList>
            <person name="Vise E."/>
            <person name="Das S."/>
            <person name="Garg A."/>
            <person name="Ghatak S."/>
            <person name="Shakuntala I."/>
            <person name="Milton A.A.P."/>
            <person name="Karam A."/>
            <person name="Sanjukta R."/>
            <person name="Puro K."/>
            <person name="Sen A."/>
        </authorList>
    </citation>
    <scope>NUCLEOTIDE SEQUENCE [LARGE SCALE GENOMIC DNA]</scope>
    <source>
        <strain evidence="12 13">M77</strain>
    </source>
</reference>
<dbReference type="InterPro" id="IPR001433">
    <property type="entry name" value="OxRdtase_FAD/NAD-bd"/>
</dbReference>
<dbReference type="GO" id="GO:0016491">
    <property type="term" value="F:oxidoreductase activity"/>
    <property type="evidence" value="ECO:0007669"/>
    <property type="project" value="UniProtKB-KW"/>
</dbReference>
<dbReference type="PROSITE" id="PS00197">
    <property type="entry name" value="2FE2S_FER_1"/>
    <property type="match status" value="1"/>
</dbReference>
<evidence type="ECO:0000259" key="11">
    <source>
        <dbReference type="PROSITE" id="PS51384"/>
    </source>
</evidence>
<dbReference type="Pfam" id="PF00111">
    <property type="entry name" value="Fer2"/>
    <property type="match status" value="1"/>
</dbReference>
<dbReference type="GO" id="GO:0051537">
    <property type="term" value="F:2 iron, 2 sulfur cluster binding"/>
    <property type="evidence" value="ECO:0007669"/>
    <property type="project" value="UniProtKB-KW"/>
</dbReference>
<dbReference type="PANTHER" id="PTHR47354">
    <property type="entry name" value="NADH OXIDOREDUCTASE HCR"/>
    <property type="match status" value="1"/>
</dbReference>
<dbReference type="InterPro" id="IPR001041">
    <property type="entry name" value="2Fe-2S_ferredoxin-type"/>
</dbReference>
<dbReference type="PRINTS" id="PR00410">
    <property type="entry name" value="PHEHYDRXLASE"/>
</dbReference>
<dbReference type="SUPFAM" id="SSF63380">
    <property type="entry name" value="Riboflavin synthase domain-like"/>
    <property type="match status" value="1"/>
</dbReference>
<keyword evidence="4" id="KW-0479">Metal-binding</keyword>
<evidence type="ECO:0000256" key="1">
    <source>
        <dbReference type="ARBA" id="ARBA00001974"/>
    </source>
</evidence>
<dbReference type="EMBL" id="CP041150">
    <property type="protein sequence ID" value="QDF72777.1"/>
    <property type="molecule type" value="Genomic_DNA"/>
</dbReference>
<evidence type="ECO:0000313" key="12">
    <source>
        <dbReference type="EMBL" id="QDF72777.1"/>
    </source>
</evidence>
<evidence type="ECO:0000313" key="13">
    <source>
        <dbReference type="Proteomes" id="UP000317728"/>
    </source>
</evidence>
<proteinExistence type="predicted"/>
<dbReference type="Gene3D" id="3.10.20.30">
    <property type="match status" value="1"/>
</dbReference>
<dbReference type="SUPFAM" id="SSF54292">
    <property type="entry name" value="2Fe-2S ferredoxin-like"/>
    <property type="match status" value="1"/>
</dbReference>
<dbReference type="GO" id="GO:0050660">
    <property type="term" value="F:flavin adenine dinucleotide binding"/>
    <property type="evidence" value="ECO:0007669"/>
    <property type="project" value="TreeGrafter"/>
</dbReference>
<dbReference type="InterPro" id="IPR050415">
    <property type="entry name" value="MRET"/>
</dbReference>
<evidence type="ECO:0000256" key="2">
    <source>
        <dbReference type="ARBA" id="ARBA00022630"/>
    </source>
</evidence>
<evidence type="ECO:0000256" key="9">
    <source>
        <dbReference type="SAM" id="MobiDB-lite"/>
    </source>
</evidence>
<keyword evidence="6" id="KW-0560">Oxidoreductase</keyword>
<dbReference type="Pfam" id="PF00175">
    <property type="entry name" value="NAD_binding_1"/>
    <property type="match status" value="1"/>
</dbReference>
<evidence type="ECO:0000256" key="4">
    <source>
        <dbReference type="ARBA" id="ARBA00022723"/>
    </source>
</evidence>
<evidence type="ECO:0000256" key="3">
    <source>
        <dbReference type="ARBA" id="ARBA00022714"/>
    </source>
</evidence>
<evidence type="ECO:0000259" key="10">
    <source>
        <dbReference type="PROSITE" id="PS51085"/>
    </source>
</evidence>
<keyword evidence="5" id="KW-0274">FAD</keyword>
<name>A0AB73U871_MYCCH</name>
<dbReference type="PANTHER" id="PTHR47354:SF8">
    <property type="entry name" value="1,2-PHENYLACETYL-COA EPOXIDASE, SUBUNIT E"/>
    <property type="match status" value="1"/>
</dbReference>
<keyword evidence="7" id="KW-0408">Iron</keyword>
<sequence length="366" mass="38952">MHDDNEAYTTPEGTRMTTHASTAPSAYALEVLEVIAETPDAVSIVFAAPHDARADFAYKSGQFLTLRVPAGTDSVSRCYSLSSAPGLDEHLKVTVKRTSGGHASNWLCDNARAGMTLESLRPAGAFTMRDTMAVPVFVAAGSGITPIMSMIRTVLSHSVQNAVLVYANRDRESVIFDAELAALQSKYGSRLAIVHWIEAEDGLPTPDGLRALLPTPVPGTAAYLCGPAPFMDVAAAALGDTGLARENIHREVFVSLSTDAFAAAPVVATAPTDPDAVSATVEIEGDTHQISWPKTQVLLDVLLGLGIDAPYVCREGNCGGCSYTLREGEVTMQVNDILDDHEIRHGVRLACQSLPQSDTLTIVFDR</sequence>
<evidence type="ECO:0000256" key="6">
    <source>
        <dbReference type="ARBA" id="ARBA00023002"/>
    </source>
</evidence>